<dbReference type="Pfam" id="PF13193">
    <property type="entry name" value="AMP-binding_C"/>
    <property type="match status" value="1"/>
</dbReference>
<dbReference type="EMBL" id="CAJNJA010038467">
    <property type="protein sequence ID" value="CAE7747298.1"/>
    <property type="molecule type" value="Genomic_DNA"/>
</dbReference>
<dbReference type="SUPFAM" id="SSF56801">
    <property type="entry name" value="Acetyl-CoA synthetase-like"/>
    <property type="match status" value="1"/>
</dbReference>
<proteinExistence type="predicted"/>
<dbReference type="Pfam" id="PF00501">
    <property type="entry name" value="AMP-binding"/>
    <property type="match status" value="1"/>
</dbReference>
<dbReference type="SUPFAM" id="SSF47336">
    <property type="entry name" value="ACP-like"/>
    <property type="match status" value="1"/>
</dbReference>
<dbReference type="OrthoDB" id="416786at2759"/>
<dbReference type="PROSITE" id="PS00012">
    <property type="entry name" value="PHOSPHOPANTETHEINE"/>
    <property type="match status" value="1"/>
</dbReference>
<evidence type="ECO:0000313" key="4">
    <source>
        <dbReference type="EMBL" id="CAE7747298.1"/>
    </source>
</evidence>
<dbReference type="Gene3D" id="3.40.50.12780">
    <property type="entry name" value="N-terminal domain of ligase-like"/>
    <property type="match status" value="1"/>
</dbReference>
<dbReference type="InterPro" id="IPR045851">
    <property type="entry name" value="AMP-bd_C_sf"/>
</dbReference>
<accession>A0A812XPN2</accession>
<protein>
    <submittedName>
        <fullName evidence="4">GrsA protein</fullName>
    </submittedName>
</protein>
<dbReference type="Gene3D" id="3.30.559.10">
    <property type="entry name" value="Chloramphenicol acetyltransferase-like domain"/>
    <property type="match status" value="1"/>
</dbReference>
<dbReference type="InterPro" id="IPR042099">
    <property type="entry name" value="ANL_N_sf"/>
</dbReference>
<evidence type="ECO:0000256" key="1">
    <source>
        <dbReference type="ARBA" id="ARBA00022450"/>
    </source>
</evidence>
<dbReference type="Pfam" id="PF00550">
    <property type="entry name" value="PP-binding"/>
    <property type="match status" value="1"/>
</dbReference>
<dbReference type="Proteomes" id="UP000601435">
    <property type="component" value="Unassembled WGS sequence"/>
</dbReference>
<dbReference type="GO" id="GO:0043041">
    <property type="term" value="P:amino acid activation for nonribosomal peptide biosynthetic process"/>
    <property type="evidence" value="ECO:0007669"/>
    <property type="project" value="TreeGrafter"/>
</dbReference>
<keyword evidence="5" id="KW-1185">Reference proteome</keyword>
<keyword evidence="1" id="KW-0596">Phosphopantetheine</keyword>
<dbReference type="AlphaFoldDB" id="A0A812XPN2"/>
<dbReference type="InterPro" id="IPR009081">
    <property type="entry name" value="PP-bd_ACP"/>
</dbReference>
<gene>
    <name evidence="4" type="primary">grsA</name>
    <name evidence="4" type="ORF">SNEC2469_LOCUS21652</name>
</gene>
<keyword evidence="2" id="KW-0597">Phosphoprotein</keyword>
<dbReference type="InterPro" id="IPR023213">
    <property type="entry name" value="CAT-like_dom_sf"/>
</dbReference>
<dbReference type="PROSITE" id="PS50075">
    <property type="entry name" value="CARRIER"/>
    <property type="match status" value="1"/>
</dbReference>
<organism evidence="4 5">
    <name type="scientific">Symbiodinium necroappetens</name>
    <dbReference type="NCBI Taxonomy" id="1628268"/>
    <lineage>
        <taxon>Eukaryota</taxon>
        <taxon>Sar</taxon>
        <taxon>Alveolata</taxon>
        <taxon>Dinophyceae</taxon>
        <taxon>Suessiales</taxon>
        <taxon>Symbiodiniaceae</taxon>
        <taxon>Symbiodinium</taxon>
    </lineage>
</organism>
<dbReference type="InterPro" id="IPR036736">
    <property type="entry name" value="ACP-like_sf"/>
</dbReference>
<dbReference type="InterPro" id="IPR025110">
    <property type="entry name" value="AMP-bd_C"/>
</dbReference>
<dbReference type="GO" id="GO:0005737">
    <property type="term" value="C:cytoplasm"/>
    <property type="evidence" value="ECO:0007669"/>
    <property type="project" value="TreeGrafter"/>
</dbReference>
<evidence type="ECO:0000256" key="2">
    <source>
        <dbReference type="ARBA" id="ARBA00022553"/>
    </source>
</evidence>
<feature type="domain" description="Carrier" evidence="3">
    <location>
        <begin position="249"/>
        <end position="323"/>
    </location>
</feature>
<dbReference type="PANTHER" id="PTHR45527">
    <property type="entry name" value="NONRIBOSOMAL PEPTIDE SYNTHETASE"/>
    <property type="match status" value="1"/>
</dbReference>
<dbReference type="PANTHER" id="PTHR45527:SF1">
    <property type="entry name" value="FATTY ACID SYNTHASE"/>
    <property type="match status" value="1"/>
</dbReference>
<dbReference type="GO" id="GO:0031177">
    <property type="term" value="F:phosphopantetheine binding"/>
    <property type="evidence" value="ECO:0007669"/>
    <property type="project" value="TreeGrafter"/>
</dbReference>
<dbReference type="Gene3D" id="1.10.1200.10">
    <property type="entry name" value="ACP-like"/>
    <property type="match status" value="1"/>
</dbReference>
<comment type="caution">
    <text evidence="4">The sequence shown here is derived from an EMBL/GenBank/DDBJ whole genome shotgun (WGS) entry which is preliminary data.</text>
</comment>
<reference evidence="4" key="1">
    <citation type="submission" date="2021-02" db="EMBL/GenBank/DDBJ databases">
        <authorList>
            <person name="Dougan E. K."/>
            <person name="Rhodes N."/>
            <person name="Thang M."/>
            <person name="Chan C."/>
        </authorList>
    </citation>
    <scope>NUCLEOTIDE SEQUENCE</scope>
</reference>
<dbReference type="Gene3D" id="3.30.300.30">
    <property type="match status" value="1"/>
</dbReference>
<evidence type="ECO:0000259" key="3">
    <source>
        <dbReference type="PROSITE" id="PS50075"/>
    </source>
</evidence>
<dbReference type="InterPro" id="IPR006162">
    <property type="entry name" value="Ppantetheine_attach_site"/>
</dbReference>
<dbReference type="InterPro" id="IPR000873">
    <property type="entry name" value="AMP-dep_synth/lig_dom"/>
</dbReference>
<sequence length="469" mass="50906">MSTAQHWRVLSLSCSEYGVRLLHQSLKTFANARVLITYGPTEAAVDCATWRADKERLCQVPSAALGWPDTFRAVEVCAPSGAAVPLGCPGELRIFGPGLAKGYVTAEETSKAFVSSHRASGVQYRTGDAVRWGLISGLEFLGRLDAQAGTQGTVASVKVRGHRVELEEVESVLRKCPGIAEAAVCATTSPGLARLVAFVSPQKGAASPTELPQSFAAKMLPDHMVPHHVFARGLEAQQGSDDVQELPQDLRTAPAQHFVKLLRKILRLQKLALDKSFTRLGGDSISAIRVSAGLREQGYKLAPARLLMATSVAVAAKSIEGCSMGCCDASSSKLEGDVEMSSMQTRFFALGLHNPHHYNQSLMLVPSFDAAQLDACFHRCLVRLAEHHDMLRASSWSHLRARLRFFVPVALPCHRGFPNLASQRVRPHWEAEAAVSATIRRARQGGYLFPRHFGDCGTAKPQQRTVAII</sequence>
<evidence type="ECO:0000313" key="5">
    <source>
        <dbReference type="Proteomes" id="UP000601435"/>
    </source>
</evidence>
<name>A0A812XPN2_9DINO</name>
<dbReference type="GO" id="GO:0044550">
    <property type="term" value="P:secondary metabolite biosynthetic process"/>
    <property type="evidence" value="ECO:0007669"/>
    <property type="project" value="TreeGrafter"/>
</dbReference>